<name>A0ABU2NDM9_9PSEU</name>
<proteinExistence type="predicted"/>
<evidence type="ECO:0000313" key="3">
    <source>
        <dbReference type="EMBL" id="MDT0351374.1"/>
    </source>
</evidence>
<keyword evidence="4" id="KW-1185">Reference proteome</keyword>
<dbReference type="RefSeq" id="WP_311557652.1">
    <property type="nucleotide sequence ID" value="NZ_JAVREJ010000012.1"/>
</dbReference>
<keyword evidence="2" id="KW-0472">Membrane</keyword>
<sequence length="113" mass="11339">MTADGWVWVSLGLLLALLGARAWVVETGHATLGRTPVKVKVLTGACGLAVALVVGLVTANGGARLVWMVLHPVEAQAQQEAAKAAERAAKASAALAPPAAPAPTPTAPAPPPR</sequence>
<protein>
    <submittedName>
        <fullName evidence="3">Uncharacterized protein</fullName>
    </submittedName>
</protein>
<organism evidence="3 4">
    <name type="scientific">Pseudonocardia charpentierae</name>
    <dbReference type="NCBI Taxonomy" id="3075545"/>
    <lineage>
        <taxon>Bacteria</taxon>
        <taxon>Bacillati</taxon>
        <taxon>Actinomycetota</taxon>
        <taxon>Actinomycetes</taxon>
        <taxon>Pseudonocardiales</taxon>
        <taxon>Pseudonocardiaceae</taxon>
        <taxon>Pseudonocardia</taxon>
    </lineage>
</organism>
<evidence type="ECO:0000313" key="4">
    <source>
        <dbReference type="Proteomes" id="UP001183202"/>
    </source>
</evidence>
<feature type="compositionally biased region" description="Pro residues" evidence="1">
    <location>
        <begin position="98"/>
        <end position="113"/>
    </location>
</feature>
<evidence type="ECO:0000256" key="1">
    <source>
        <dbReference type="SAM" id="MobiDB-lite"/>
    </source>
</evidence>
<keyword evidence="2" id="KW-0812">Transmembrane</keyword>
<dbReference type="EMBL" id="JAVREJ010000012">
    <property type="protein sequence ID" value="MDT0351374.1"/>
    <property type="molecule type" value="Genomic_DNA"/>
</dbReference>
<gene>
    <name evidence="3" type="ORF">RM445_17730</name>
</gene>
<dbReference type="Proteomes" id="UP001183202">
    <property type="component" value="Unassembled WGS sequence"/>
</dbReference>
<comment type="caution">
    <text evidence="3">The sequence shown here is derived from an EMBL/GenBank/DDBJ whole genome shotgun (WGS) entry which is preliminary data.</text>
</comment>
<evidence type="ECO:0000256" key="2">
    <source>
        <dbReference type="SAM" id="Phobius"/>
    </source>
</evidence>
<reference evidence="4" key="1">
    <citation type="submission" date="2023-07" db="EMBL/GenBank/DDBJ databases">
        <title>30 novel species of actinomycetes from the DSMZ collection.</title>
        <authorList>
            <person name="Nouioui I."/>
        </authorList>
    </citation>
    <scope>NUCLEOTIDE SEQUENCE [LARGE SCALE GENOMIC DNA]</scope>
    <source>
        <strain evidence="4">DSM 45834</strain>
    </source>
</reference>
<feature type="transmembrane region" description="Helical" evidence="2">
    <location>
        <begin position="41"/>
        <end position="59"/>
    </location>
</feature>
<feature type="region of interest" description="Disordered" evidence="1">
    <location>
        <begin position="88"/>
        <end position="113"/>
    </location>
</feature>
<keyword evidence="2" id="KW-1133">Transmembrane helix</keyword>
<accession>A0ABU2NDM9</accession>